<dbReference type="PANTHER" id="PTHR47074">
    <property type="entry name" value="BNAC02G40300D PROTEIN"/>
    <property type="match status" value="1"/>
</dbReference>
<dbReference type="Gramene" id="PNT71563">
    <property type="protein sequence ID" value="PNT71563"/>
    <property type="gene ID" value="BRADI_2g31525v3"/>
</dbReference>
<evidence type="ECO:0000259" key="1">
    <source>
        <dbReference type="Pfam" id="PF13966"/>
    </source>
</evidence>
<evidence type="ECO:0000313" key="2">
    <source>
        <dbReference type="EMBL" id="PNT71563.1"/>
    </source>
</evidence>
<protein>
    <recommendedName>
        <fullName evidence="1">Reverse transcriptase zinc-binding domain-containing protein</fullName>
    </recommendedName>
</protein>
<reference evidence="3" key="3">
    <citation type="submission" date="2018-08" db="UniProtKB">
        <authorList>
            <consortium name="EnsemblPlants"/>
        </authorList>
    </citation>
    <scope>IDENTIFICATION</scope>
    <source>
        <strain evidence="3">cv. Bd21</strain>
    </source>
</reference>
<reference evidence="2 3" key="1">
    <citation type="journal article" date="2010" name="Nature">
        <title>Genome sequencing and analysis of the model grass Brachypodium distachyon.</title>
        <authorList>
            <consortium name="International Brachypodium Initiative"/>
        </authorList>
    </citation>
    <scope>NUCLEOTIDE SEQUENCE [LARGE SCALE GENOMIC DNA]</scope>
    <source>
        <strain evidence="2 3">Bd21</strain>
    </source>
</reference>
<dbReference type="PANTHER" id="PTHR47074:SF73">
    <property type="entry name" value="OS04G0448401 PROTEIN"/>
    <property type="match status" value="1"/>
</dbReference>
<feature type="domain" description="Reverse transcriptase zinc-binding" evidence="1">
    <location>
        <begin position="23"/>
        <end position="76"/>
    </location>
</feature>
<dbReference type="Gramene" id="PNT71565">
    <property type="protein sequence ID" value="PNT71565"/>
    <property type="gene ID" value="BRADI_2g31525v3"/>
</dbReference>
<dbReference type="Gramene" id="PNT71564">
    <property type="protein sequence ID" value="PNT71564"/>
    <property type="gene ID" value="BRADI_2g31525v3"/>
</dbReference>
<dbReference type="EnsemblPlants" id="PNT71563">
    <property type="protein sequence ID" value="PNT71563"/>
    <property type="gene ID" value="BRADI_2g31525v3"/>
</dbReference>
<dbReference type="InterPro" id="IPR052929">
    <property type="entry name" value="RNase_H-like_EbsB-rel"/>
</dbReference>
<accession>A0A2K2DB97</accession>
<dbReference type="EnsemblPlants" id="PNT71564">
    <property type="protein sequence ID" value="PNT71564"/>
    <property type="gene ID" value="BRADI_2g31525v3"/>
</dbReference>
<dbReference type="EnsemblPlants" id="PNT71565">
    <property type="protein sequence ID" value="PNT71565"/>
    <property type="gene ID" value="BRADI_2g31525v3"/>
</dbReference>
<dbReference type="EMBL" id="CM000881">
    <property type="protein sequence ID" value="PNT71563.1"/>
    <property type="molecule type" value="Genomic_DNA"/>
</dbReference>
<proteinExistence type="predicted"/>
<dbReference type="InterPro" id="IPR026960">
    <property type="entry name" value="RVT-Znf"/>
</dbReference>
<gene>
    <name evidence="2" type="ORF">BRADI_2g31525v3</name>
</gene>
<dbReference type="InParanoid" id="A0A2K2DB97"/>
<dbReference type="Pfam" id="PF13966">
    <property type="entry name" value="zf-RVT"/>
    <property type="match status" value="1"/>
</dbReference>
<sequence>MVVTTKKVREDWIEKRPASSSMKTEKAWTSLWKVKVPSKVRMVAWRLAQQSLPTGDVLHHRHMADSSVCAVCHCVPNSCSMSRCVWALVDEQLAEHVGASVFPDSKEWLFHLLETVSHAEFVEILLTQWAIWSARRKVIHEDINRSRVTIHGFVVKLMSELRVLHVTSSSRPRAASPAAPRWIPPPPGFLKINVDGGVAKNRNKGATVTVCRDNEGIYQGSPARVFEAIRDPPTLEALACCEALALAKDL</sequence>
<keyword evidence="4" id="KW-1185">Reference proteome</keyword>
<dbReference type="EMBL" id="CM000881">
    <property type="protein sequence ID" value="PNT71565.1"/>
    <property type="molecule type" value="Genomic_DNA"/>
</dbReference>
<dbReference type="AlphaFoldDB" id="A0A2K2DB97"/>
<name>A0A2K2DB97_BRADI</name>
<dbReference type="Proteomes" id="UP000008810">
    <property type="component" value="Chromosome 2"/>
</dbReference>
<reference evidence="2" key="2">
    <citation type="submission" date="2017-06" db="EMBL/GenBank/DDBJ databases">
        <title>WGS assembly of Brachypodium distachyon.</title>
        <authorList>
            <consortium name="The International Brachypodium Initiative"/>
            <person name="Lucas S."/>
            <person name="Harmon-Smith M."/>
            <person name="Lail K."/>
            <person name="Tice H."/>
            <person name="Grimwood J."/>
            <person name="Bruce D."/>
            <person name="Barry K."/>
            <person name="Shu S."/>
            <person name="Lindquist E."/>
            <person name="Wang M."/>
            <person name="Pitluck S."/>
            <person name="Vogel J.P."/>
            <person name="Garvin D.F."/>
            <person name="Mockler T.C."/>
            <person name="Schmutz J."/>
            <person name="Rokhsar D."/>
            <person name="Bevan M.W."/>
        </authorList>
    </citation>
    <scope>NUCLEOTIDE SEQUENCE</scope>
    <source>
        <strain evidence="2">Bd21</strain>
    </source>
</reference>
<dbReference type="OrthoDB" id="685164at2759"/>
<evidence type="ECO:0000313" key="4">
    <source>
        <dbReference type="Proteomes" id="UP000008810"/>
    </source>
</evidence>
<organism evidence="2">
    <name type="scientific">Brachypodium distachyon</name>
    <name type="common">Purple false brome</name>
    <name type="synonym">Trachynia distachya</name>
    <dbReference type="NCBI Taxonomy" id="15368"/>
    <lineage>
        <taxon>Eukaryota</taxon>
        <taxon>Viridiplantae</taxon>
        <taxon>Streptophyta</taxon>
        <taxon>Embryophyta</taxon>
        <taxon>Tracheophyta</taxon>
        <taxon>Spermatophyta</taxon>
        <taxon>Magnoliopsida</taxon>
        <taxon>Liliopsida</taxon>
        <taxon>Poales</taxon>
        <taxon>Poaceae</taxon>
        <taxon>BOP clade</taxon>
        <taxon>Pooideae</taxon>
        <taxon>Stipodae</taxon>
        <taxon>Brachypodieae</taxon>
        <taxon>Brachypodium</taxon>
    </lineage>
</organism>
<dbReference type="EMBL" id="CM000881">
    <property type="protein sequence ID" value="PNT71564.1"/>
    <property type="molecule type" value="Genomic_DNA"/>
</dbReference>
<evidence type="ECO:0000313" key="3">
    <source>
        <dbReference type="EnsemblPlants" id="PNT71563"/>
    </source>
</evidence>